<dbReference type="Pfam" id="PF14559">
    <property type="entry name" value="TPR_19"/>
    <property type="match status" value="1"/>
</dbReference>
<dbReference type="Gene3D" id="1.25.40.10">
    <property type="entry name" value="Tetratricopeptide repeat domain"/>
    <property type="match status" value="1"/>
</dbReference>
<sequence>MNRSIPFFGVAFFAAVLVFSCGANTNQIRRMQMIEEGVDSPTTIDELTDAIGKFQKRAEDLVNTDIRLGIWYKILGTRYLDNKMYGKALDNFRTAIEYYPTNQNLFYYVGVCAGYMAKASLDYEATGKPLDRERYYALAESAYLRAIELEPRYERALYGLSVLYIFELDRPADAIPHLELIQTIEKRNFDAMFLLARAYFSTGQGDRSIELYDKIINESKDKDRRSQAEENKAYVLQNLYAPD</sequence>
<accession>A0AAE3JJR2</accession>
<dbReference type="SMART" id="SM00028">
    <property type="entry name" value="TPR"/>
    <property type="match status" value="2"/>
</dbReference>
<feature type="repeat" description="TPR" evidence="3">
    <location>
        <begin position="69"/>
        <end position="102"/>
    </location>
</feature>
<comment type="caution">
    <text evidence="4">The sequence shown here is derived from an EMBL/GenBank/DDBJ whole genome shotgun (WGS) entry which is preliminary data.</text>
</comment>
<evidence type="ECO:0000313" key="5">
    <source>
        <dbReference type="Proteomes" id="UP001198163"/>
    </source>
</evidence>
<dbReference type="PANTHER" id="PTHR44943:SF8">
    <property type="entry name" value="TPR REPEAT-CONTAINING PROTEIN MJ0263"/>
    <property type="match status" value="1"/>
</dbReference>
<dbReference type="PROSITE" id="PS51257">
    <property type="entry name" value="PROKAR_LIPOPROTEIN"/>
    <property type="match status" value="1"/>
</dbReference>
<dbReference type="InterPro" id="IPR019734">
    <property type="entry name" value="TPR_rpt"/>
</dbReference>
<dbReference type="PROSITE" id="PS50005">
    <property type="entry name" value="TPR"/>
    <property type="match status" value="1"/>
</dbReference>
<reference evidence="4" key="1">
    <citation type="submission" date="2021-08" db="EMBL/GenBank/DDBJ databases">
        <title>Comparative analyses of Brucepasteria parasyntrophica and Teretinema zuelzerae.</title>
        <authorList>
            <person name="Song Y."/>
            <person name="Brune A."/>
        </authorList>
    </citation>
    <scope>NUCLEOTIDE SEQUENCE</scope>
    <source>
        <strain evidence="4">DSM 1903</strain>
    </source>
</reference>
<evidence type="ECO:0000256" key="1">
    <source>
        <dbReference type="ARBA" id="ARBA00022737"/>
    </source>
</evidence>
<organism evidence="4 5">
    <name type="scientific">Teretinema zuelzerae</name>
    <dbReference type="NCBI Taxonomy" id="156"/>
    <lineage>
        <taxon>Bacteria</taxon>
        <taxon>Pseudomonadati</taxon>
        <taxon>Spirochaetota</taxon>
        <taxon>Spirochaetia</taxon>
        <taxon>Spirochaetales</taxon>
        <taxon>Treponemataceae</taxon>
        <taxon>Teretinema</taxon>
    </lineage>
</organism>
<keyword evidence="1" id="KW-0677">Repeat</keyword>
<dbReference type="InterPro" id="IPR051685">
    <property type="entry name" value="Ycf3/AcsC/BcsC/TPR_MFPF"/>
</dbReference>
<dbReference type="SUPFAM" id="SSF48452">
    <property type="entry name" value="TPR-like"/>
    <property type="match status" value="1"/>
</dbReference>
<dbReference type="AlphaFoldDB" id="A0AAE3JJR2"/>
<dbReference type="InterPro" id="IPR011990">
    <property type="entry name" value="TPR-like_helical_dom_sf"/>
</dbReference>
<proteinExistence type="predicted"/>
<keyword evidence="5" id="KW-1185">Reference proteome</keyword>
<evidence type="ECO:0000256" key="3">
    <source>
        <dbReference type="PROSITE-ProRule" id="PRU00339"/>
    </source>
</evidence>
<evidence type="ECO:0000256" key="2">
    <source>
        <dbReference type="ARBA" id="ARBA00022803"/>
    </source>
</evidence>
<name>A0AAE3JJR2_9SPIR</name>
<dbReference type="Proteomes" id="UP001198163">
    <property type="component" value="Unassembled WGS sequence"/>
</dbReference>
<protein>
    <submittedName>
        <fullName evidence="4">Tetratricopeptide repeat protein</fullName>
    </submittedName>
</protein>
<dbReference type="PANTHER" id="PTHR44943">
    <property type="entry name" value="CELLULOSE SYNTHASE OPERON PROTEIN C"/>
    <property type="match status" value="1"/>
</dbReference>
<gene>
    <name evidence="4" type="ORF">K7J14_00820</name>
</gene>
<dbReference type="RefSeq" id="WP_230752163.1">
    <property type="nucleotide sequence ID" value="NZ_JAINWA010000001.1"/>
</dbReference>
<keyword evidence="2 3" id="KW-0802">TPR repeat</keyword>
<dbReference type="EMBL" id="JAINWA010000001">
    <property type="protein sequence ID" value="MCD1653249.1"/>
    <property type="molecule type" value="Genomic_DNA"/>
</dbReference>
<evidence type="ECO:0000313" key="4">
    <source>
        <dbReference type="EMBL" id="MCD1653249.1"/>
    </source>
</evidence>